<dbReference type="InterPro" id="IPR019831">
    <property type="entry name" value="Mn/Fe_SOD_N"/>
</dbReference>
<dbReference type="eggNOG" id="COG0605">
    <property type="taxonomic scope" value="Bacteria"/>
</dbReference>
<comment type="caution">
    <text evidence="10">The sequence shown here is derived from an EMBL/GenBank/DDBJ whole genome shotgun (WGS) entry which is preliminary data.</text>
</comment>
<dbReference type="PANTHER" id="PTHR43595:SF2">
    <property type="entry name" value="SMALL RIBOSOMAL SUBUNIT PROTEIN MS42"/>
    <property type="match status" value="1"/>
</dbReference>
<evidence type="ECO:0000313" key="11">
    <source>
        <dbReference type="Proteomes" id="UP000030185"/>
    </source>
</evidence>
<evidence type="ECO:0000256" key="1">
    <source>
        <dbReference type="ARBA" id="ARBA00008714"/>
    </source>
</evidence>
<dbReference type="InterPro" id="IPR036324">
    <property type="entry name" value="Mn/Fe_SOD_N_sf"/>
</dbReference>
<dbReference type="AlphaFoldDB" id="A0A098LL84"/>
<comment type="catalytic activity">
    <reaction evidence="6">
        <text>2 superoxide + 2 H(+) = H2O2 + O2</text>
        <dbReference type="Rhea" id="RHEA:20696"/>
        <dbReference type="ChEBI" id="CHEBI:15378"/>
        <dbReference type="ChEBI" id="CHEBI:15379"/>
        <dbReference type="ChEBI" id="CHEBI:16240"/>
        <dbReference type="ChEBI" id="CHEBI:18421"/>
        <dbReference type="EC" id="1.15.1.1"/>
    </reaction>
</comment>
<dbReference type="STRING" id="153721.MYP_4103"/>
<dbReference type="Proteomes" id="UP000030185">
    <property type="component" value="Unassembled WGS sequence"/>
</dbReference>
<dbReference type="FunFam" id="1.10.287.990:FF:000001">
    <property type="entry name" value="Superoxide dismutase"/>
    <property type="match status" value="1"/>
</dbReference>
<comment type="function">
    <text evidence="6">Destroys radicals which are normally produced within the cells and which are toxic to biological systems.</text>
</comment>
<feature type="chain" id="PRO_5012000266" description="Superoxide dismutase" evidence="7">
    <location>
        <begin position="16"/>
        <end position="218"/>
    </location>
</feature>
<dbReference type="InterPro" id="IPR036314">
    <property type="entry name" value="SOD_C_sf"/>
</dbReference>
<feature type="binding site" evidence="5">
    <location>
        <position position="41"/>
    </location>
    <ligand>
        <name>Mn(2+)</name>
        <dbReference type="ChEBI" id="CHEBI:29035"/>
    </ligand>
</feature>
<evidence type="ECO:0000259" key="9">
    <source>
        <dbReference type="Pfam" id="PF02777"/>
    </source>
</evidence>
<dbReference type="PIRSF" id="PIRSF000349">
    <property type="entry name" value="SODismutase"/>
    <property type="match status" value="1"/>
</dbReference>
<proteinExistence type="inferred from homology"/>
<feature type="binding site" evidence="5">
    <location>
        <position position="178"/>
    </location>
    <ligand>
        <name>Mn(2+)</name>
        <dbReference type="ChEBI" id="CHEBI:29035"/>
    </ligand>
</feature>
<name>A0A098LL84_9BACT</name>
<dbReference type="InterPro" id="IPR001189">
    <property type="entry name" value="Mn/Fe_SOD"/>
</dbReference>
<evidence type="ECO:0000259" key="8">
    <source>
        <dbReference type="Pfam" id="PF00081"/>
    </source>
</evidence>
<dbReference type="SUPFAM" id="SSF46609">
    <property type="entry name" value="Fe,Mn superoxide dismutase (SOD), N-terminal domain"/>
    <property type="match status" value="1"/>
</dbReference>
<dbReference type="PRINTS" id="PR01703">
    <property type="entry name" value="MNSODISMTASE"/>
</dbReference>
<evidence type="ECO:0000256" key="3">
    <source>
        <dbReference type="ARBA" id="ARBA00022723"/>
    </source>
</evidence>
<dbReference type="InterPro" id="IPR019833">
    <property type="entry name" value="Mn/Fe_SOD_BS"/>
</dbReference>
<keyword evidence="4 6" id="KW-0560">Oxidoreductase</keyword>
<organism evidence="10 11">
    <name type="scientific">Sporocytophaga myxococcoides</name>
    <dbReference type="NCBI Taxonomy" id="153721"/>
    <lineage>
        <taxon>Bacteria</taxon>
        <taxon>Pseudomonadati</taxon>
        <taxon>Bacteroidota</taxon>
        <taxon>Cytophagia</taxon>
        <taxon>Cytophagales</taxon>
        <taxon>Cytophagaceae</taxon>
        <taxon>Sporocytophaga</taxon>
    </lineage>
</organism>
<evidence type="ECO:0000256" key="5">
    <source>
        <dbReference type="PIRSR" id="PIRSR000349-1"/>
    </source>
</evidence>
<protein>
    <recommendedName>
        <fullName evidence="2 6">Superoxide dismutase</fullName>
        <ecNumber evidence="2 6">1.15.1.1</ecNumber>
    </recommendedName>
</protein>
<feature type="binding site" evidence="5">
    <location>
        <position position="92"/>
    </location>
    <ligand>
        <name>Mn(2+)</name>
        <dbReference type="ChEBI" id="CHEBI:29035"/>
    </ligand>
</feature>
<dbReference type="GO" id="GO:0005737">
    <property type="term" value="C:cytoplasm"/>
    <property type="evidence" value="ECO:0007669"/>
    <property type="project" value="TreeGrafter"/>
</dbReference>
<dbReference type="SUPFAM" id="SSF54719">
    <property type="entry name" value="Fe,Mn superoxide dismutase (SOD), C-terminal domain"/>
    <property type="match status" value="1"/>
</dbReference>
<dbReference type="EC" id="1.15.1.1" evidence="2 6"/>
<dbReference type="Gene3D" id="3.55.40.20">
    <property type="entry name" value="Iron/manganese superoxide dismutase, C-terminal domain"/>
    <property type="match status" value="1"/>
</dbReference>
<dbReference type="EMBL" id="BBLT01000010">
    <property type="protein sequence ID" value="GAL86873.1"/>
    <property type="molecule type" value="Genomic_DNA"/>
</dbReference>
<evidence type="ECO:0000256" key="2">
    <source>
        <dbReference type="ARBA" id="ARBA00012682"/>
    </source>
</evidence>
<evidence type="ECO:0000313" key="10">
    <source>
        <dbReference type="EMBL" id="GAL86873.1"/>
    </source>
</evidence>
<keyword evidence="11" id="KW-1185">Reference proteome</keyword>
<dbReference type="PANTHER" id="PTHR43595">
    <property type="entry name" value="37S RIBOSOMAL PROTEIN S26, MITOCHONDRIAL"/>
    <property type="match status" value="1"/>
</dbReference>
<comment type="similarity">
    <text evidence="1 6">Belongs to the iron/manganese superoxide dismutase family.</text>
</comment>
<dbReference type="GO" id="GO:0030145">
    <property type="term" value="F:manganese ion binding"/>
    <property type="evidence" value="ECO:0007669"/>
    <property type="project" value="UniProtKB-ARBA"/>
</dbReference>
<feature type="domain" description="Manganese/iron superoxide dismutase N-terminal" evidence="8">
    <location>
        <begin position="16"/>
        <end position="100"/>
    </location>
</feature>
<evidence type="ECO:0000256" key="7">
    <source>
        <dbReference type="SAM" id="SignalP"/>
    </source>
</evidence>
<evidence type="ECO:0000256" key="6">
    <source>
        <dbReference type="RuleBase" id="RU000414"/>
    </source>
</evidence>
<reference evidence="10 11" key="1">
    <citation type="submission" date="2014-09" db="EMBL/GenBank/DDBJ databases">
        <title>Sporocytophaga myxococcoides PG-01 genome sequencing.</title>
        <authorList>
            <person name="Liu L."/>
            <person name="Gao P.J."/>
            <person name="Chen G.J."/>
            <person name="Wang L.S."/>
        </authorList>
    </citation>
    <scope>NUCLEOTIDE SEQUENCE [LARGE SCALE GENOMIC DNA]</scope>
    <source>
        <strain evidence="10 11">PG-01</strain>
    </source>
</reference>
<dbReference type="Gene3D" id="1.10.287.990">
    <property type="entry name" value="Fe,Mn superoxide dismutase (SOD) domain"/>
    <property type="match status" value="1"/>
</dbReference>
<keyword evidence="3 5" id="KW-0479">Metal-binding</keyword>
<dbReference type="FunFam" id="3.55.40.20:FF:000001">
    <property type="entry name" value="Superoxide dismutase"/>
    <property type="match status" value="1"/>
</dbReference>
<dbReference type="PROSITE" id="PS00088">
    <property type="entry name" value="SOD_MN"/>
    <property type="match status" value="1"/>
</dbReference>
<dbReference type="Pfam" id="PF02777">
    <property type="entry name" value="Sod_Fe_C"/>
    <property type="match status" value="1"/>
</dbReference>
<accession>A0A098LL84</accession>
<dbReference type="InterPro" id="IPR019832">
    <property type="entry name" value="Mn/Fe_SOD_C"/>
</dbReference>
<gene>
    <name evidence="10" type="ORF">MYP_4103</name>
</gene>
<dbReference type="GO" id="GO:0004784">
    <property type="term" value="F:superoxide dismutase activity"/>
    <property type="evidence" value="ECO:0007669"/>
    <property type="project" value="UniProtKB-EC"/>
</dbReference>
<feature type="binding site" evidence="5">
    <location>
        <position position="182"/>
    </location>
    <ligand>
        <name>Mn(2+)</name>
        <dbReference type="ChEBI" id="CHEBI:29035"/>
    </ligand>
</feature>
<evidence type="ECO:0000256" key="4">
    <source>
        <dbReference type="ARBA" id="ARBA00023002"/>
    </source>
</evidence>
<keyword evidence="7" id="KW-0732">Signal</keyword>
<feature type="domain" description="Manganese/iron superoxide dismutase C-terminal" evidence="9">
    <location>
        <begin position="106"/>
        <end position="211"/>
    </location>
</feature>
<sequence>MLSVFVLFFSTLTFAQFTLPALPYAYDALEPSFDTQTMQIHHDKHHDAYVKNLNKEVAANSALNGKTIEDICKNVSKYNSAVRNNGGGHYNHSLFWTILSPKGGTPAGALSEEINKTFGSFDNFKAQFSDSAKTRFGSGWAWLIVDQQGKLKITTTPNQDNPLMDVVKVKGTPILALDVWEHAYYLKYQNKRPDYITAFWNIINWDEVSKRYSEAKKK</sequence>
<feature type="signal peptide" evidence="7">
    <location>
        <begin position="1"/>
        <end position="15"/>
    </location>
</feature>
<dbReference type="Pfam" id="PF00081">
    <property type="entry name" value="Sod_Fe_N"/>
    <property type="match status" value="1"/>
</dbReference>